<dbReference type="GO" id="GO:0043023">
    <property type="term" value="F:ribosomal large subunit binding"/>
    <property type="evidence" value="ECO:0007669"/>
    <property type="project" value="InterPro"/>
</dbReference>
<evidence type="ECO:0000256" key="5">
    <source>
        <dbReference type="SAM" id="MobiDB-lite"/>
    </source>
</evidence>
<dbReference type="GO" id="GO:0034605">
    <property type="term" value="P:cellular response to heat"/>
    <property type="evidence" value="ECO:0007669"/>
    <property type="project" value="InterPro"/>
</dbReference>
<reference evidence="7" key="1">
    <citation type="submission" date="2023-05" db="EMBL/GenBank/DDBJ databases">
        <title>Metabolic capabilities are highly conserved among human nasal-associated Corynebacterium species in pangenomic analyses.</title>
        <authorList>
            <person name="Tran T.H."/>
            <person name="Roberts A.Q."/>
            <person name="Escapa I.F."/>
            <person name="Gao W."/>
            <person name="Conlan S."/>
            <person name="Kong H."/>
            <person name="Segre J.A."/>
            <person name="Kelly M.S."/>
            <person name="Lemon K.P."/>
        </authorList>
    </citation>
    <scope>NUCLEOTIDE SEQUENCE</scope>
    <source>
        <strain evidence="7">KPL2773</strain>
    </source>
</reference>
<evidence type="ECO:0000256" key="4">
    <source>
        <dbReference type="PROSITE-ProRule" id="PRU00182"/>
    </source>
</evidence>
<dbReference type="InterPro" id="IPR036986">
    <property type="entry name" value="S4_RNA-bd_sf"/>
</dbReference>
<dbReference type="InterPro" id="IPR025708">
    <property type="entry name" value="HSP15"/>
</dbReference>
<dbReference type="SUPFAM" id="SSF55174">
    <property type="entry name" value="Alpha-L RNA-binding motif"/>
    <property type="match status" value="1"/>
</dbReference>
<organism evidence="7 8">
    <name type="scientific">Corynebacterium pseudodiphtheriticum</name>
    <dbReference type="NCBI Taxonomy" id="37637"/>
    <lineage>
        <taxon>Bacteria</taxon>
        <taxon>Bacillati</taxon>
        <taxon>Actinomycetota</taxon>
        <taxon>Actinomycetes</taxon>
        <taxon>Mycobacteriales</taxon>
        <taxon>Corynebacteriaceae</taxon>
        <taxon>Corynebacterium</taxon>
    </lineage>
</organism>
<evidence type="ECO:0000256" key="3">
    <source>
        <dbReference type="ARBA" id="ARBA00023125"/>
    </source>
</evidence>
<feature type="region of interest" description="Disordered" evidence="5">
    <location>
        <begin position="93"/>
        <end position="132"/>
    </location>
</feature>
<keyword evidence="3" id="KW-0238">DNA-binding</keyword>
<feature type="compositionally biased region" description="Basic and acidic residues" evidence="5">
    <location>
        <begin position="119"/>
        <end position="132"/>
    </location>
</feature>
<protein>
    <submittedName>
        <fullName evidence="7">RNA-binding S4 domain-containing protein</fullName>
    </submittedName>
</protein>
<dbReference type="GO" id="GO:0003727">
    <property type="term" value="F:single-stranded RNA binding"/>
    <property type="evidence" value="ECO:0007669"/>
    <property type="project" value="InterPro"/>
</dbReference>
<dbReference type="PIRSF" id="PIRSF016821">
    <property type="entry name" value="HSP15"/>
    <property type="match status" value="1"/>
</dbReference>
<dbReference type="Proteomes" id="UP001224412">
    <property type="component" value="Unassembled WGS sequence"/>
</dbReference>
<dbReference type="SMART" id="SM00363">
    <property type="entry name" value="S4"/>
    <property type="match status" value="1"/>
</dbReference>
<dbReference type="InterPro" id="IPR002942">
    <property type="entry name" value="S4_RNA-bd"/>
</dbReference>
<dbReference type="EMBL" id="JASNVH010000010">
    <property type="protein sequence ID" value="MDK4307351.1"/>
    <property type="molecule type" value="Genomic_DNA"/>
</dbReference>
<comment type="caution">
    <text evidence="7">The sequence shown here is derived from an EMBL/GenBank/DDBJ whole genome shotgun (WGS) entry which is preliminary data.</text>
</comment>
<dbReference type="AlphaFoldDB" id="A0AAP4BQE2"/>
<comment type="similarity">
    <text evidence="1">Belongs to the HSP15 family.</text>
</comment>
<dbReference type="GO" id="GO:0003677">
    <property type="term" value="F:DNA binding"/>
    <property type="evidence" value="ECO:0007669"/>
    <property type="project" value="UniProtKB-KW"/>
</dbReference>
<evidence type="ECO:0000259" key="6">
    <source>
        <dbReference type="SMART" id="SM00363"/>
    </source>
</evidence>
<dbReference type="CDD" id="cd00165">
    <property type="entry name" value="S4"/>
    <property type="match status" value="1"/>
</dbReference>
<gene>
    <name evidence="7" type="ORF">QPX42_07335</name>
</gene>
<sequence>MTAKANEPSAAPVRIDAWLWSTRFFKTRAEATKAVKAGHVLIGDKVAKPSTPVVPGLRITVWKDDREFRLEINATVSKRVGAKIAEHCYIYYSPPAPPKPLQPSVPKRDPGAGRPTKKDRREMEKFTGKRRG</sequence>
<dbReference type="RefSeq" id="WP_284599318.1">
    <property type="nucleotide sequence ID" value="NZ_JASNVH010000010.1"/>
</dbReference>
<evidence type="ECO:0000256" key="1">
    <source>
        <dbReference type="ARBA" id="ARBA00008396"/>
    </source>
</evidence>
<evidence type="ECO:0000256" key="2">
    <source>
        <dbReference type="ARBA" id="ARBA00022884"/>
    </source>
</evidence>
<name>A0AAP4BQE2_9CORY</name>
<dbReference type="PROSITE" id="PS50889">
    <property type="entry name" value="S4"/>
    <property type="match status" value="1"/>
</dbReference>
<accession>A0AAP4BQE2</accession>
<feature type="domain" description="RNA-binding S4" evidence="6">
    <location>
        <begin position="13"/>
        <end position="73"/>
    </location>
</feature>
<dbReference type="Pfam" id="PF01479">
    <property type="entry name" value="S4"/>
    <property type="match status" value="1"/>
</dbReference>
<proteinExistence type="inferred from homology"/>
<dbReference type="Gene3D" id="3.10.290.10">
    <property type="entry name" value="RNA-binding S4 domain"/>
    <property type="match status" value="1"/>
</dbReference>
<feature type="compositionally biased region" description="Pro residues" evidence="5">
    <location>
        <begin position="94"/>
        <end position="103"/>
    </location>
</feature>
<evidence type="ECO:0000313" key="7">
    <source>
        <dbReference type="EMBL" id="MDK4307351.1"/>
    </source>
</evidence>
<keyword evidence="2 4" id="KW-0694">RNA-binding</keyword>
<evidence type="ECO:0000313" key="8">
    <source>
        <dbReference type="Proteomes" id="UP001224412"/>
    </source>
</evidence>